<gene>
    <name evidence="1" type="ORF">DHETER_LOCUS8685</name>
</gene>
<evidence type="ECO:0000313" key="2">
    <source>
        <dbReference type="Proteomes" id="UP000789702"/>
    </source>
</evidence>
<dbReference type="Proteomes" id="UP000789702">
    <property type="component" value="Unassembled WGS sequence"/>
</dbReference>
<reference evidence="1" key="1">
    <citation type="submission" date="2021-06" db="EMBL/GenBank/DDBJ databases">
        <authorList>
            <person name="Kallberg Y."/>
            <person name="Tangrot J."/>
            <person name="Rosling A."/>
        </authorList>
    </citation>
    <scope>NUCLEOTIDE SEQUENCE</scope>
    <source>
        <strain evidence="1">IL203A</strain>
    </source>
</reference>
<feature type="non-terminal residue" evidence="1">
    <location>
        <position position="1"/>
    </location>
</feature>
<comment type="caution">
    <text evidence="1">The sequence shown here is derived from an EMBL/GenBank/DDBJ whole genome shotgun (WGS) entry which is preliminary data.</text>
</comment>
<dbReference type="EMBL" id="CAJVPU010014115">
    <property type="protein sequence ID" value="CAG8637611.1"/>
    <property type="molecule type" value="Genomic_DNA"/>
</dbReference>
<keyword evidence="2" id="KW-1185">Reference proteome</keyword>
<proteinExistence type="predicted"/>
<organism evidence="1 2">
    <name type="scientific">Dentiscutata heterogama</name>
    <dbReference type="NCBI Taxonomy" id="1316150"/>
    <lineage>
        <taxon>Eukaryota</taxon>
        <taxon>Fungi</taxon>
        <taxon>Fungi incertae sedis</taxon>
        <taxon>Mucoromycota</taxon>
        <taxon>Glomeromycotina</taxon>
        <taxon>Glomeromycetes</taxon>
        <taxon>Diversisporales</taxon>
        <taxon>Gigasporaceae</taxon>
        <taxon>Dentiscutata</taxon>
    </lineage>
</organism>
<protein>
    <submittedName>
        <fullName evidence="1">1618_t:CDS:1</fullName>
    </submittedName>
</protein>
<sequence>TSLRIKKLRPICRLQKLSNSDVYILEIRPESNSYRCSTISIKGMKYIGQPTIGFTIQNTKQSHKRTSNNHTNLPMIVISTVVLNTPISTG</sequence>
<evidence type="ECO:0000313" key="1">
    <source>
        <dbReference type="EMBL" id="CAG8637611.1"/>
    </source>
</evidence>
<accession>A0ACA9NEA4</accession>
<name>A0ACA9NEA4_9GLOM</name>